<feature type="transmembrane region" description="Helical" evidence="1">
    <location>
        <begin position="39"/>
        <end position="56"/>
    </location>
</feature>
<keyword evidence="1" id="KW-1133">Transmembrane helix</keyword>
<dbReference type="STRING" id="1524460.IX84_26670"/>
<gene>
    <name evidence="2" type="ORF">IX84_26670</name>
</gene>
<organism evidence="2 3">
    <name type="scientific">Phaeodactylibacter xiamenensis</name>
    <dbReference type="NCBI Taxonomy" id="1524460"/>
    <lineage>
        <taxon>Bacteria</taxon>
        <taxon>Pseudomonadati</taxon>
        <taxon>Bacteroidota</taxon>
        <taxon>Saprospiria</taxon>
        <taxon>Saprospirales</taxon>
        <taxon>Haliscomenobacteraceae</taxon>
        <taxon>Phaeodactylibacter</taxon>
    </lineage>
</organism>
<dbReference type="Proteomes" id="UP000029736">
    <property type="component" value="Unassembled WGS sequence"/>
</dbReference>
<name>A0A098S395_9BACT</name>
<evidence type="ECO:0000313" key="3">
    <source>
        <dbReference type="Proteomes" id="UP000029736"/>
    </source>
</evidence>
<sequence length="64" mass="6937">MKKPIAIAAALMPVTLFAHSGHGVGHGSQFFHYLASPDHFIPMVLASVAVIGFFVYRKAQRNNA</sequence>
<protein>
    <submittedName>
        <fullName evidence="2">Uncharacterized protein</fullName>
    </submittedName>
</protein>
<dbReference type="OrthoDB" id="9808192at2"/>
<evidence type="ECO:0000256" key="1">
    <source>
        <dbReference type="SAM" id="Phobius"/>
    </source>
</evidence>
<keyword evidence="3" id="KW-1185">Reference proteome</keyword>
<proteinExistence type="predicted"/>
<reference evidence="2 3" key="1">
    <citation type="journal article" date="2014" name="Int. J. Syst. Evol. Microbiol.">
        <title>Phaeodactylibacter xiamenensis gen. nov., sp. nov., a member of the family Saprospiraceae isolated from the marine alga Phaeodactylum tricornutum.</title>
        <authorList>
            <person name="Chen Z.Jr."/>
            <person name="Lei X."/>
            <person name="Lai Q."/>
            <person name="Li Y."/>
            <person name="Zhang B."/>
            <person name="Zhang J."/>
            <person name="Zhang H."/>
            <person name="Yang L."/>
            <person name="Zheng W."/>
            <person name="Tian Y."/>
            <person name="Yu Z."/>
            <person name="Xu H.Jr."/>
            <person name="Zheng T."/>
        </authorList>
    </citation>
    <scope>NUCLEOTIDE SEQUENCE [LARGE SCALE GENOMIC DNA]</scope>
    <source>
        <strain evidence="2 3">KD52</strain>
    </source>
</reference>
<accession>A0A098S395</accession>
<dbReference type="EMBL" id="JPOS01000084">
    <property type="protein sequence ID" value="KGE85667.1"/>
    <property type="molecule type" value="Genomic_DNA"/>
</dbReference>
<dbReference type="RefSeq" id="WP_044227711.1">
    <property type="nucleotide sequence ID" value="NZ_JBKAGJ010000003.1"/>
</dbReference>
<comment type="caution">
    <text evidence="2">The sequence shown here is derived from an EMBL/GenBank/DDBJ whole genome shotgun (WGS) entry which is preliminary data.</text>
</comment>
<keyword evidence="1" id="KW-0812">Transmembrane</keyword>
<evidence type="ECO:0000313" key="2">
    <source>
        <dbReference type="EMBL" id="KGE85667.1"/>
    </source>
</evidence>
<keyword evidence="1" id="KW-0472">Membrane</keyword>
<dbReference type="AlphaFoldDB" id="A0A098S395"/>